<feature type="region of interest" description="Disordered" evidence="5">
    <location>
        <begin position="434"/>
        <end position="912"/>
    </location>
</feature>
<feature type="region of interest" description="Disordered" evidence="5">
    <location>
        <begin position="107"/>
        <end position="314"/>
    </location>
</feature>
<feature type="compositionally biased region" description="Basic and acidic residues" evidence="5">
    <location>
        <begin position="1176"/>
        <end position="1187"/>
    </location>
</feature>
<feature type="compositionally biased region" description="Low complexity" evidence="5">
    <location>
        <begin position="607"/>
        <end position="623"/>
    </location>
</feature>
<feature type="compositionally biased region" description="Basic residues" evidence="5">
    <location>
        <begin position="870"/>
        <end position="889"/>
    </location>
</feature>
<dbReference type="InterPro" id="IPR013083">
    <property type="entry name" value="Znf_RING/FYVE/PHD"/>
</dbReference>
<feature type="compositionally biased region" description="Low complexity" evidence="5">
    <location>
        <begin position="577"/>
        <end position="594"/>
    </location>
</feature>
<evidence type="ECO:0000313" key="7">
    <source>
        <dbReference type="EMBL" id="ROT35905.1"/>
    </source>
</evidence>
<evidence type="ECO:0000256" key="5">
    <source>
        <dbReference type="SAM" id="MobiDB-lite"/>
    </source>
</evidence>
<evidence type="ECO:0000256" key="1">
    <source>
        <dbReference type="ARBA" id="ARBA00022723"/>
    </source>
</evidence>
<sequence>MSTNTRATRSRFSSPHTQLSNGSLEPTKSSANEGPKTFMQKWLEPAVQSRPSYEDHGLMRYGVTEGMVPLGELPKTAVLKKRGNDGVTPVRRIILKQSSANAAAAAAAAASASTSAASTAAKNAGAGGDSGNGVTASSSFSAPAHSKGSDSSPSTTNANTSLLPSLPPSPSPTSTSLPTKQPPPPLSSAKTATPSSLSPALPSPVEKPSRRALPAKDSDDEYDPKGPMAKARSARTPTPQLRRSLPRASARRASTPRSHLQAAATAASSSPAPAPAPVPVPVSAPPSEPDATTSLATNSSTPGPAPKTENTGASLTELAAAAPDKERVSKVIEHAVDEALRHYRYPTAWALRTLYDENSSDSHFLSLVESVFSQTAEDKEVREFAKLLEAKKREGKKDNRACYYFVPPATNSRFTPHKPKPAPYRKLVTLNLDLTQTDKAKSKSKPSPPPKEKDHPPPRLHIRLHSQPQSQSQSRARPDSQPRGNAQPRKPEEKRQEKSQPHSSSQVQSHQSQQLQSPTSPSHHQVVDTPSKKRHHRSRRAPRLPFAMHASGGGSGTGTTGTGTAPSTPSRKRARRGSASSDSSALSELSSSPSLPSPTPASKRRATAAAVTGGAVAADTVAASSPTGRVTSQSVKKEKDDGRPIRRITTRRSLANASGRSSPSPADASAHPPSTPPSPSVASFPNQSTDRSTATAASRAKSTKVAASSKSKTGSKEQEPEPEPEPQPEQKDGEDHETARRRDARHLTNETPRSDSFVRAPAMPARPDRATASATPVISINTTARKSVEADDDDAESEAAAGQSTPAPVSSATRNRKTRNSTLNLRATRSAKRPFDEADAIARSPTASSQPGEQGSQVGSRAVTPVSTRPAKKQRTGLRVKSSPVKKKGGSAAGVPRPSGEGNATAANGVPSNTDENDDYCSACGNVGDLVCCEGCTSSFHFECVDLGQGDELPPEWFCYPCRSKTEVAREQGGPFGQLLSRLDRTNPQAFKLPNRIQGYFDGVKVGVDGDYEEIVAAKPAKRRGGYEETPDFFKICEPDGSPVICHSCQSAAADNRAIIPCSACGFYWHLDCLDPPLAIPPVLRTWRCPAHADTLLAQLPQGLGPAHRFRTIKDAPVIQPAYTRGIKNNGFIEVEDESEDDSGWHDVNSFGRIYKLPAKGIMLDFLSQVHKKRKDDHQASRHEEQQVSHLRGTASASDAVVGKAHTRVADKGSQDIQEASLLKPLSARPIEEMQAALNLAGLHQTDYGGLGQLTQTLMVC</sequence>
<dbReference type="CDD" id="cd15534">
    <property type="entry name" value="PHD2_PHF12_Rco1"/>
    <property type="match status" value="1"/>
</dbReference>
<dbReference type="GO" id="GO:0008270">
    <property type="term" value="F:zinc ion binding"/>
    <property type="evidence" value="ECO:0007669"/>
    <property type="project" value="UniProtKB-KW"/>
</dbReference>
<dbReference type="PANTHER" id="PTHR47636:SF1">
    <property type="entry name" value="TRANSCRIPTIONAL REGULATORY PROTEIN RCO1"/>
    <property type="match status" value="1"/>
</dbReference>
<feature type="compositionally biased region" description="Gly residues" evidence="5">
    <location>
        <begin position="551"/>
        <end position="561"/>
    </location>
</feature>
<dbReference type="InterPro" id="IPR052819">
    <property type="entry name" value="Chromatin_regulatory_protein"/>
</dbReference>
<evidence type="ECO:0000256" key="4">
    <source>
        <dbReference type="PROSITE-ProRule" id="PRU00146"/>
    </source>
</evidence>
<feature type="compositionally biased region" description="Polar residues" evidence="5">
    <location>
        <begin position="132"/>
        <end position="141"/>
    </location>
</feature>
<gene>
    <name evidence="7" type="ORF">SODALDRAFT_53895</name>
</gene>
<keyword evidence="2 4" id="KW-0863">Zinc-finger</keyword>
<dbReference type="SUPFAM" id="SSF57903">
    <property type="entry name" value="FYVE/PHD zinc finger"/>
    <property type="match status" value="2"/>
</dbReference>
<dbReference type="Gene3D" id="3.30.40.10">
    <property type="entry name" value="Zinc/RING finger domain, C3HC4 (zinc finger)"/>
    <property type="match status" value="2"/>
</dbReference>
<evidence type="ECO:0000256" key="2">
    <source>
        <dbReference type="ARBA" id="ARBA00022771"/>
    </source>
</evidence>
<dbReference type="Proteomes" id="UP000272025">
    <property type="component" value="Unassembled WGS sequence"/>
</dbReference>
<feature type="compositionally biased region" description="Low complexity" evidence="5">
    <location>
        <begin position="501"/>
        <end position="524"/>
    </location>
</feature>
<dbReference type="InterPro" id="IPR011011">
    <property type="entry name" value="Znf_FYVE_PHD"/>
</dbReference>
<protein>
    <recommendedName>
        <fullName evidence="6">PHD-type domain-containing protein</fullName>
    </recommendedName>
</protein>
<feature type="compositionally biased region" description="Low complexity" evidence="5">
    <location>
        <begin position="187"/>
        <end position="204"/>
    </location>
</feature>
<feature type="compositionally biased region" description="Low complexity" evidence="5">
    <location>
        <begin position="680"/>
        <end position="712"/>
    </location>
</feature>
<feature type="compositionally biased region" description="Low complexity" evidence="5">
    <location>
        <begin position="466"/>
        <end position="483"/>
    </location>
</feature>
<feature type="compositionally biased region" description="Polar residues" evidence="5">
    <location>
        <begin position="845"/>
        <end position="859"/>
    </location>
</feature>
<dbReference type="InterPro" id="IPR019787">
    <property type="entry name" value="Znf_PHD-finger"/>
</dbReference>
<keyword evidence="1" id="KW-0479">Metal-binding</keyword>
<feature type="compositionally biased region" description="Basic and acidic residues" evidence="5">
    <location>
        <begin position="728"/>
        <end position="748"/>
    </location>
</feature>
<dbReference type="GO" id="GO:0006357">
    <property type="term" value="P:regulation of transcription by RNA polymerase II"/>
    <property type="evidence" value="ECO:0007669"/>
    <property type="project" value="TreeGrafter"/>
</dbReference>
<dbReference type="GO" id="GO:0032221">
    <property type="term" value="C:Rpd3S complex"/>
    <property type="evidence" value="ECO:0007669"/>
    <property type="project" value="TreeGrafter"/>
</dbReference>
<dbReference type="PROSITE" id="PS01359">
    <property type="entry name" value="ZF_PHD_1"/>
    <property type="match status" value="1"/>
</dbReference>
<evidence type="ECO:0000256" key="3">
    <source>
        <dbReference type="ARBA" id="ARBA00022833"/>
    </source>
</evidence>
<dbReference type="InterPro" id="IPR019786">
    <property type="entry name" value="Zinc_finger_PHD-type_CS"/>
</dbReference>
<feature type="compositionally biased region" description="Polar residues" evidence="5">
    <location>
        <begin position="802"/>
        <end position="813"/>
    </location>
</feature>
<feature type="compositionally biased region" description="Polar residues" evidence="5">
    <location>
        <begin position="149"/>
        <end position="159"/>
    </location>
</feature>
<keyword evidence="8" id="KW-1185">Reference proteome</keyword>
<dbReference type="PANTHER" id="PTHR47636">
    <property type="entry name" value="TRANSCRIPTIONAL REGULATORY PROTEIN RCO1"/>
    <property type="match status" value="1"/>
</dbReference>
<feature type="domain" description="PHD-type" evidence="6">
    <location>
        <begin position="918"/>
        <end position="965"/>
    </location>
</feature>
<feature type="compositionally biased region" description="Polar residues" evidence="5">
    <location>
        <begin position="290"/>
        <end position="314"/>
    </location>
</feature>
<feature type="region of interest" description="Disordered" evidence="5">
    <location>
        <begin position="1"/>
        <end position="37"/>
    </location>
</feature>
<reference evidence="7 8" key="1">
    <citation type="journal article" date="2018" name="Mol. Ecol.">
        <title>The obligate alkalophilic soda-lake fungus Sodiomyces alkalinus has shifted to a protein diet.</title>
        <authorList>
            <person name="Grum-Grzhimaylo A.A."/>
            <person name="Falkoski D.L."/>
            <person name="van den Heuvel J."/>
            <person name="Valero-Jimenez C.A."/>
            <person name="Min B."/>
            <person name="Choi I.G."/>
            <person name="Lipzen A."/>
            <person name="Daum C.G."/>
            <person name="Aanen D.K."/>
            <person name="Tsang A."/>
            <person name="Henrissat B."/>
            <person name="Bilanenko E.N."/>
            <person name="de Vries R.P."/>
            <person name="van Kan J.A.L."/>
            <person name="Grigoriev I.V."/>
            <person name="Debets A.J.M."/>
        </authorList>
    </citation>
    <scope>NUCLEOTIDE SEQUENCE [LARGE SCALE GENOMIC DNA]</scope>
    <source>
        <strain evidence="7 8">F11</strain>
    </source>
</reference>
<feature type="compositionally biased region" description="Basic and acidic residues" evidence="5">
    <location>
        <begin position="635"/>
        <end position="644"/>
    </location>
</feature>
<dbReference type="EMBL" id="ML119060">
    <property type="protein sequence ID" value="ROT35905.1"/>
    <property type="molecule type" value="Genomic_DNA"/>
</dbReference>
<dbReference type="InterPro" id="IPR001965">
    <property type="entry name" value="Znf_PHD"/>
</dbReference>
<accession>A0A3N2PN12</accession>
<feature type="compositionally biased region" description="Basic residues" evidence="5">
    <location>
        <begin position="532"/>
        <end position="542"/>
    </location>
</feature>
<organism evidence="7 8">
    <name type="scientific">Sodiomyces alkalinus (strain CBS 110278 / VKM F-3762 / F11)</name>
    <name type="common">Alkaliphilic filamentous fungus</name>
    <dbReference type="NCBI Taxonomy" id="1314773"/>
    <lineage>
        <taxon>Eukaryota</taxon>
        <taxon>Fungi</taxon>
        <taxon>Dikarya</taxon>
        <taxon>Ascomycota</taxon>
        <taxon>Pezizomycotina</taxon>
        <taxon>Sordariomycetes</taxon>
        <taxon>Hypocreomycetidae</taxon>
        <taxon>Glomerellales</taxon>
        <taxon>Plectosphaerellaceae</taxon>
        <taxon>Sodiomyces</taxon>
    </lineage>
</organism>
<feature type="compositionally biased region" description="Pro residues" evidence="5">
    <location>
        <begin position="272"/>
        <end position="288"/>
    </location>
</feature>
<feature type="compositionally biased region" description="Polar residues" evidence="5">
    <location>
        <begin position="773"/>
        <end position="785"/>
    </location>
</feature>
<feature type="region of interest" description="Disordered" evidence="5">
    <location>
        <begin position="1173"/>
        <end position="1197"/>
    </location>
</feature>
<dbReference type="AlphaFoldDB" id="A0A3N2PN12"/>
<dbReference type="OrthoDB" id="5876363at2759"/>
<feature type="compositionally biased region" description="Basic and acidic residues" evidence="5">
    <location>
        <begin position="489"/>
        <end position="500"/>
    </location>
</feature>
<evidence type="ECO:0000259" key="6">
    <source>
        <dbReference type="PROSITE" id="PS50016"/>
    </source>
</evidence>
<feature type="compositionally biased region" description="Low complexity" evidence="5">
    <location>
        <begin position="657"/>
        <end position="672"/>
    </location>
</feature>
<name>A0A3N2PN12_SODAK</name>
<proteinExistence type="predicted"/>
<dbReference type="Pfam" id="PF00628">
    <property type="entry name" value="PHD"/>
    <property type="match status" value="2"/>
</dbReference>
<keyword evidence="3" id="KW-0862">Zinc</keyword>
<dbReference type="RefSeq" id="XP_028463711.1">
    <property type="nucleotide sequence ID" value="XM_028615462.1"/>
</dbReference>
<feature type="compositionally biased region" description="Polar residues" evidence="5">
    <location>
        <begin position="1"/>
        <end position="32"/>
    </location>
</feature>
<dbReference type="SMART" id="SM00249">
    <property type="entry name" value="PHD"/>
    <property type="match status" value="2"/>
</dbReference>
<feature type="compositionally biased region" description="Polar residues" evidence="5">
    <location>
        <begin position="624"/>
        <end position="634"/>
    </location>
</feature>
<dbReference type="STRING" id="1314773.A0A3N2PN12"/>
<dbReference type="PROSITE" id="PS50016">
    <property type="entry name" value="ZF_PHD_2"/>
    <property type="match status" value="1"/>
</dbReference>
<feature type="compositionally biased region" description="Low complexity" evidence="5">
    <location>
        <begin position="241"/>
        <end position="271"/>
    </location>
</feature>
<evidence type="ECO:0000313" key="8">
    <source>
        <dbReference type="Proteomes" id="UP000272025"/>
    </source>
</evidence>
<feature type="compositionally biased region" description="Low complexity" evidence="5">
    <location>
        <begin position="107"/>
        <end position="124"/>
    </location>
</feature>
<dbReference type="GeneID" id="39583939"/>